<dbReference type="GO" id="GO:0005765">
    <property type="term" value="C:lysosomal membrane"/>
    <property type="evidence" value="ECO:0007669"/>
    <property type="project" value="TreeGrafter"/>
</dbReference>
<comment type="subcellular location">
    <subcellularLocation>
        <location evidence="2">Cell membrane</location>
        <topology evidence="2">Multi-pass membrane protein</topology>
    </subcellularLocation>
    <subcellularLocation>
        <location evidence="1">Endosome membrane</location>
        <topology evidence="1">Multi-pass membrane protein</topology>
    </subcellularLocation>
</comment>
<evidence type="ECO:0000313" key="17">
    <source>
        <dbReference type="Proteomes" id="UP000235965"/>
    </source>
</evidence>
<dbReference type="PANTHER" id="PTHR12127:SF7">
    <property type="entry name" value="SD02261P"/>
    <property type="match status" value="1"/>
</dbReference>
<evidence type="ECO:0000256" key="13">
    <source>
        <dbReference type="SAM" id="Phobius"/>
    </source>
</evidence>
<feature type="domain" description="Mucolipin extracytosolic" evidence="15">
    <location>
        <begin position="6"/>
        <end position="122"/>
    </location>
</feature>
<evidence type="ECO:0000256" key="8">
    <source>
        <dbReference type="ARBA" id="ARBA00023065"/>
    </source>
</evidence>
<accession>A0A2J7R4F2</accession>
<evidence type="ECO:0000256" key="12">
    <source>
        <dbReference type="ARBA" id="ARBA00036634"/>
    </source>
</evidence>
<organism evidence="16 17">
    <name type="scientific">Cryptotermes secundus</name>
    <dbReference type="NCBI Taxonomy" id="105785"/>
    <lineage>
        <taxon>Eukaryota</taxon>
        <taxon>Metazoa</taxon>
        <taxon>Ecdysozoa</taxon>
        <taxon>Arthropoda</taxon>
        <taxon>Hexapoda</taxon>
        <taxon>Insecta</taxon>
        <taxon>Pterygota</taxon>
        <taxon>Neoptera</taxon>
        <taxon>Polyneoptera</taxon>
        <taxon>Dictyoptera</taxon>
        <taxon>Blattodea</taxon>
        <taxon>Blattoidea</taxon>
        <taxon>Termitoidae</taxon>
        <taxon>Kalotermitidae</taxon>
        <taxon>Cryptotermitinae</taxon>
        <taxon>Cryptotermes</taxon>
    </lineage>
</organism>
<feature type="domain" description="Polycystin cation channel PKD1/PKD2" evidence="14">
    <location>
        <begin position="233"/>
        <end position="363"/>
    </location>
</feature>
<evidence type="ECO:0000259" key="15">
    <source>
        <dbReference type="Pfam" id="PF21381"/>
    </source>
</evidence>
<evidence type="ECO:0000256" key="3">
    <source>
        <dbReference type="ARBA" id="ARBA00022448"/>
    </source>
</evidence>
<proteinExistence type="predicted"/>
<feature type="transmembrane region" description="Helical" evidence="13">
    <location>
        <begin position="193"/>
        <end position="212"/>
    </location>
</feature>
<keyword evidence="10" id="KW-1015">Disulfide bond</keyword>
<dbReference type="FunFam" id="1.10.287.70:FF:000033">
    <property type="entry name" value="Mucolipin 1"/>
    <property type="match status" value="1"/>
</dbReference>
<dbReference type="CDD" id="cd21050">
    <property type="entry name" value="ELD_TRPML"/>
    <property type="match status" value="1"/>
</dbReference>
<dbReference type="InterPro" id="IPR013122">
    <property type="entry name" value="PKD1_2_channel"/>
</dbReference>
<dbReference type="Pfam" id="PF21381">
    <property type="entry name" value="MCLN_ECD"/>
    <property type="match status" value="1"/>
</dbReference>
<keyword evidence="3" id="KW-0813">Transport</keyword>
<evidence type="ECO:0000256" key="5">
    <source>
        <dbReference type="ARBA" id="ARBA00022692"/>
    </source>
</evidence>
<evidence type="ECO:0000256" key="7">
    <source>
        <dbReference type="ARBA" id="ARBA00022989"/>
    </source>
</evidence>
<keyword evidence="17" id="KW-1185">Reference proteome</keyword>
<gene>
    <name evidence="16" type="ORF">B7P43_G16161</name>
</gene>
<keyword evidence="6" id="KW-0967">Endosome</keyword>
<dbReference type="EMBL" id="NEVH01007419">
    <property type="protein sequence ID" value="PNF35722.1"/>
    <property type="molecule type" value="Genomic_DNA"/>
</dbReference>
<feature type="transmembrane region" description="Helical" evidence="13">
    <location>
        <begin position="267"/>
        <end position="289"/>
    </location>
</feature>
<keyword evidence="7 13" id="KW-1133">Transmembrane helix</keyword>
<evidence type="ECO:0000256" key="2">
    <source>
        <dbReference type="ARBA" id="ARBA00004651"/>
    </source>
</evidence>
<evidence type="ECO:0000256" key="11">
    <source>
        <dbReference type="ARBA" id="ARBA00023303"/>
    </source>
</evidence>
<feature type="transmembrane region" description="Helical" evidence="13">
    <location>
        <begin position="224"/>
        <end position="247"/>
    </location>
</feature>
<keyword evidence="9 13" id="KW-0472">Membrane</keyword>
<dbReference type="Proteomes" id="UP000235965">
    <property type="component" value="Unassembled WGS sequence"/>
</dbReference>
<comment type="caution">
    <text evidence="16">The sequence shown here is derived from an EMBL/GenBank/DDBJ whole genome shotgun (WGS) entry which is preliminary data.</text>
</comment>
<evidence type="ECO:0000256" key="6">
    <source>
        <dbReference type="ARBA" id="ARBA00022753"/>
    </source>
</evidence>
<comment type="catalytic activity">
    <reaction evidence="12">
        <text>Ca(2+)(in) = Ca(2+)(out)</text>
        <dbReference type="Rhea" id="RHEA:29671"/>
        <dbReference type="ChEBI" id="CHEBI:29108"/>
    </reaction>
</comment>
<feature type="transmembrane region" description="Helical" evidence="13">
    <location>
        <begin position="335"/>
        <end position="357"/>
    </location>
</feature>
<dbReference type="AlphaFoldDB" id="A0A2J7R4F2"/>
<evidence type="ECO:0000256" key="10">
    <source>
        <dbReference type="ARBA" id="ARBA00023157"/>
    </source>
</evidence>
<evidence type="ECO:0000256" key="9">
    <source>
        <dbReference type="ARBA" id="ARBA00023136"/>
    </source>
</evidence>
<dbReference type="InterPro" id="IPR039031">
    <property type="entry name" value="Mucolipin"/>
</dbReference>
<keyword evidence="8" id="KW-0406">Ion transport</keyword>
<sequence>MPAPLLCLYQYKEGTIFGFNESYMFNSEIDERCLNLTVEPNVTAKNYSAKDFLKEHGILINFSSLVKAEMTFSLKTVNFKAAGPITPPDCYKFNIKISFDNEDHDGQMLLSLDADAVRLYCKGDVEYVVDNRLDSILLSILNSLVIVICSISLILCCRAIYRAQQLKLVTINFFQKAYKKDLSAEGQLEFLNMWYIMIIINDVLIILGSGIKEQIERKQFAGDQWNICSVFLGTGNLLVWFGVLRYLGFFKTYNVVILTLKKAAPKVARFLLCALLIYAGFTFCGWLILGPYHMKFRSLASTSECLFALINGDDMYATFSIMSFKSPMLWWYSRIYLYCFISLYIYVVISLFISVIMDAYDTIKLYYKCGFPKSDLQAFVAACTDEASSGIYRNESSSSLGDMVDKLCCCKNPVTVVTRSRFH</sequence>
<dbReference type="PANTHER" id="PTHR12127">
    <property type="entry name" value="MUCOLIPIN"/>
    <property type="match status" value="1"/>
</dbReference>
<dbReference type="Pfam" id="PF08016">
    <property type="entry name" value="PKD_channel"/>
    <property type="match status" value="1"/>
</dbReference>
<dbReference type="GO" id="GO:0072345">
    <property type="term" value="F:NAADP-sensitive calcium-release channel activity"/>
    <property type="evidence" value="ECO:0007669"/>
    <property type="project" value="TreeGrafter"/>
</dbReference>
<dbReference type="OrthoDB" id="263481at2759"/>
<evidence type="ECO:0000256" key="1">
    <source>
        <dbReference type="ARBA" id="ARBA00004337"/>
    </source>
</evidence>
<dbReference type="GO" id="GO:0010008">
    <property type="term" value="C:endosome membrane"/>
    <property type="evidence" value="ECO:0007669"/>
    <property type="project" value="UniProtKB-SubCell"/>
</dbReference>
<evidence type="ECO:0000259" key="14">
    <source>
        <dbReference type="Pfam" id="PF08016"/>
    </source>
</evidence>
<keyword evidence="5 13" id="KW-0812">Transmembrane</keyword>
<dbReference type="Gene3D" id="1.10.287.70">
    <property type="match status" value="1"/>
</dbReference>
<dbReference type="InterPro" id="IPR049134">
    <property type="entry name" value="MCLN_ECD"/>
</dbReference>
<evidence type="ECO:0000313" key="16">
    <source>
        <dbReference type="EMBL" id="PNF35722.1"/>
    </source>
</evidence>
<keyword evidence="4" id="KW-1003">Cell membrane</keyword>
<feature type="transmembrane region" description="Helical" evidence="13">
    <location>
        <begin position="136"/>
        <end position="161"/>
    </location>
</feature>
<reference evidence="16 17" key="1">
    <citation type="submission" date="2017-12" db="EMBL/GenBank/DDBJ databases">
        <title>Hemimetabolous genomes reveal molecular basis of termite eusociality.</title>
        <authorList>
            <person name="Harrison M.C."/>
            <person name="Jongepier E."/>
            <person name="Robertson H.M."/>
            <person name="Arning N."/>
            <person name="Bitard-Feildel T."/>
            <person name="Chao H."/>
            <person name="Childers C.P."/>
            <person name="Dinh H."/>
            <person name="Doddapaneni H."/>
            <person name="Dugan S."/>
            <person name="Gowin J."/>
            <person name="Greiner C."/>
            <person name="Han Y."/>
            <person name="Hu H."/>
            <person name="Hughes D.S.T."/>
            <person name="Huylmans A.-K."/>
            <person name="Kemena C."/>
            <person name="Kremer L.P.M."/>
            <person name="Lee S.L."/>
            <person name="Lopez-Ezquerra A."/>
            <person name="Mallet L."/>
            <person name="Monroy-Kuhn J.M."/>
            <person name="Moser A."/>
            <person name="Murali S.C."/>
            <person name="Muzny D.M."/>
            <person name="Otani S."/>
            <person name="Piulachs M.-D."/>
            <person name="Poelchau M."/>
            <person name="Qu J."/>
            <person name="Schaub F."/>
            <person name="Wada-Katsumata A."/>
            <person name="Worley K.C."/>
            <person name="Xie Q."/>
            <person name="Ylla G."/>
            <person name="Poulsen M."/>
            <person name="Gibbs R.A."/>
            <person name="Schal C."/>
            <person name="Richards S."/>
            <person name="Belles X."/>
            <person name="Korb J."/>
            <person name="Bornberg-Bauer E."/>
        </authorList>
    </citation>
    <scope>NUCLEOTIDE SEQUENCE [LARGE SCALE GENOMIC DNA]</scope>
    <source>
        <tissue evidence="16">Whole body</tissue>
    </source>
</reference>
<name>A0A2J7R4F2_9NEOP</name>
<evidence type="ECO:0000256" key="4">
    <source>
        <dbReference type="ARBA" id="ARBA00022475"/>
    </source>
</evidence>
<keyword evidence="11" id="KW-0407">Ion channel</keyword>
<protein>
    <submittedName>
        <fullName evidence="16">Uncharacterized protein</fullName>
    </submittedName>
</protein>
<dbReference type="GO" id="GO:0005886">
    <property type="term" value="C:plasma membrane"/>
    <property type="evidence" value="ECO:0007669"/>
    <property type="project" value="UniProtKB-SubCell"/>
</dbReference>